<evidence type="ECO:0000313" key="2">
    <source>
        <dbReference type="EMBL" id="OJZ90976.1"/>
    </source>
</evidence>
<dbReference type="AlphaFoldDB" id="A0A1M3TWA0"/>
<protein>
    <submittedName>
        <fullName evidence="2">Uncharacterized protein</fullName>
    </submittedName>
</protein>
<dbReference type="VEuPathDB" id="FungiDB:ASPFODRAFT_439842"/>
<name>A0A1M3TWA0_ASPLC</name>
<gene>
    <name evidence="2" type="ORF">ASPFODRAFT_439842</name>
</gene>
<evidence type="ECO:0000313" key="3">
    <source>
        <dbReference type="Proteomes" id="UP000184063"/>
    </source>
</evidence>
<evidence type="ECO:0000256" key="1">
    <source>
        <dbReference type="SAM" id="Phobius"/>
    </source>
</evidence>
<dbReference type="EMBL" id="KV878237">
    <property type="protein sequence ID" value="OJZ90976.1"/>
    <property type="molecule type" value="Genomic_DNA"/>
</dbReference>
<reference evidence="3" key="1">
    <citation type="journal article" date="2017" name="Genome Biol.">
        <title>Comparative genomics reveals high biological diversity and specific adaptations in the industrially and medically important fungal genus Aspergillus.</title>
        <authorList>
            <person name="de Vries R.P."/>
            <person name="Riley R."/>
            <person name="Wiebenga A."/>
            <person name="Aguilar-Osorio G."/>
            <person name="Amillis S."/>
            <person name="Uchima C.A."/>
            <person name="Anderluh G."/>
            <person name="Asadollahi M."/>
            <person name="Askin M."/>
            <person name="Barry K."/>
            <person name="Battaglia E."/>
            <person name="Bayram O."/>
            <person name="Benocci T."/>
            <person name="Braus-Stromeyer S.A."/>
            <person name="Caldana C."/>
            <person name="Canovas D."/>
            <person name="Cerqueira G.C."/>
            <person name="Chen F."/>
            <person name="Chen W."/>
            <person name="Choi C."/>
            <person name="Clum A."/>
            <person name="Dos Santos R.A."/>
            <person name="Damasio A.R."/>
            <person name="Diallinas G."/>
            <person name="Emri T."/>
            <person name="Fekete E."/>
            <person name="Flipphi M."/>
            <person name="Freyberg S."/>
            <person name="Gallo A."/>
            <person name="Gournas C."/>
            <person name="Habgood R."/>
            <person name="Hainaut M."/>
            <person name="Harispe M.L."/>
            <person name="Henrissat B."/>
            <person name="Hilden K.S."/>
            <person name="Hope R."/>
            <person name="Hossain A."/>
            <person name="Karabika E."/>
            <person name="Karaffa L."/>
            <person name="Karanyi Z."/>
            <person name="Krasevec N."/>
            <person name="Kuo A."/>
            <person name="Kusch H."/>
            <person name="LaButti K."/>
            <person name="Lagendijk E.L."/>
            <person name="Lapidus A."/>
            <person name="Levasseur A."/>
            <person name="Lindquist E."/>
            <person name="Lipzen A."/>
            <person name="Logrieco A.F."/>
            <person name="MacCabe A."/>
            <person name="Maekelae M.R."/>
            <person name="Malavazi I."/>
            <person name="Melin P."/>
            <person name="Meyer V."/>
            <person name="Mielnichuk N."/>
            <person name="Miskei M."/>
            <person name="Molnar A.P."/>
            <person name="Mule G."/>
            <person name="Ngan C.Y."/>
            <person name="Orejas M."/>
            <person name="Orosz E."/>
            <person name="Ouedraogo J.P."/>
            <person name="Overkamp K.M."/>
            <person name="Park H.-S."/>
            <person name="Perrone G."/>
            <person name="Piumi F."/>
            <person name="Punt P.J."/>
            <person name="Ram A.F."/>
            <person name="Ramon A."/>
            <person name="Rauscher S."/>
            <person name="Record E."/>
            <person name="Riano-Pachon D.M."/>
            <person name="Robert V."/>
            <person name="Roehrig J."/>
            <person name="Ruller R."/>
            <person name="Salamov A."/>
            <person name="Salih N.S."/>
            <person name="Samson R.A."/>
            <person name="Sandor E."/>
            <person name="Sanguinetti M."/>
            <person name="Schuetze T."/>
            <person name="Sepcic K."/>
            <person name="Shelest E."/>
            <person name="Sherlock G."/>
            <person name="Sophianopoulou V."/>
            <person name="Squina F.M."/>
            <person name="Sun H."/>
            <person name="Susca A."/>
            <person name="Todd R.B."/>
            <person name="Tsang A."/>
            <person name="Unkles S.E."/>
            <person name="van de Wiele N."/>
            <person name="van Rossen-Uffink D."/>
            <person name="Oliveira J.V."/>
            <person name="Vesth T.C."/>
            <person name="Visser J."/>
            <person name="Yu J.-H."/>
            <person name="Zhou M."/>
            <person name="Andersen M.R."/>
            <person name="Archer D.B."/>
            <person name="Baker S.E."/>
            <person name="Benoit I."/>
            <person name="Brakhage A.A."/>
            <person name="Braus G.H."/>
            <person name="Fischer R."/>
            <person name="Frisvad J.C."/>
            <person name="Goldman G.H."/>
            <person name="Houbraken J."/>
            <person name="Oakley B."/>
            <person name="Pocsi I."/>
            <person name="Scazzocchio C."/>
            <person name="Seiboth B."/>
            <person name="vanKuyk P.A."/>
            <person name="Wortman J."/>
            <person name="Dyer P.S."/>
            <person name="Grigoriev I.V."/>
        </authorList>
    </citation>
    <scope>NUCLEOTIDE SEQUENCE [LARGE SCALE GENOMIC DNA]</scope>
    <source>
        <strain evidence="3">CBS 106.47</strain>
    </source>
</reference>
<proteinExistence type="predicted"/>
<keyword evidence="1" id="KW-1133">Transmembrane helix</keyword>
<keyword evidence="1" id="KW-0472">Membrane</keyword>
<organism evidence="2 3">
    <name type="scientific">Aspergillus luchuensis (strain CBS 106.47)</name>
    <dbReference type="NCBI Taxonomy" id="1137211"/>
    <lineage>
        <taxon>Eukaryota</taxon>
        <taxon>Fungi</taxon>
        <taxon>Dikarya</taxon>
        <taxon>Ascomycota</taxon>
        <taxon>Pezizomycotina</taxon>
        <taxon>Eurotiomycetes</taxon>
        <taxon>Eurotiomycetidae</taxon>
        <taxon>Eurotiales</taxon>
        <taxon>Aspergillaceae</taxon>
        <taxon>Aspergillus</taxon>
        <taxon>Aspergillus subgen. Circumdati</taxon>
    </lineage>
</organism>
<keyword evidence="1" id="KW-0812">Transmembrane</keyword>
<sequence>MLNLGAWRKYAHDLVLLGLRIYIPMCLCLYVLMIAVSTGGNTIFARFGNVILWGTLFPVSKVSWAHYAVPDKEIK</sequence>
<accession>A0A1M3TWA0</accession>
<feature type="transmembrane region" description="Helical" evidence="1">
    <location>
        <begin position="21"/>
        <end position="44"/>
    </location>
</feature>
<dbReference type="Proteomes" id="UP000184063">
    <property type="component" value="Unassembled WGS sequence"/>
</dbReference>